<reference evidence="4 5" key="1">
    <citation type="submission" date="2020-05" db="EMBL/GenBank/DDBJ databases">
        <title>Whole genome shotgun sequence of Streptomyces microflavus NBRC 13062.</title>
        <authorList>
            <person name="Komaki H."/>
            <person name="Tamura T."/>
        </authorList>
    </citation>
    <scope>NUCLEOTIDE SEQUENCE [LARGE SCALE GENOMIC DNA]</scope>
    <source>
        <strain evidence="4 5">NBRC 13062</strain>
    </source>
</reference>
<dbReference type="Pfam" id="PF20773">
    <property type="entry name" value="InhA-like_MAM"/>
    <property type="match status" value="1"/>
</dbReference>
<dbReference type="SUPFAM" id="SSF56601">
    <property type="entry name" value="beta-lactamase/transpeptidase-like"/>
    <property type="match status" value="1"/>
</dbReference>
<name>A0A7J0D4K8_STRMI</name>
<protein>
    <submittedName>
        <fullName evidence="4">Serine hydrolase</fullName>
    </submittedName>
</protein>
<evidence type="ECO:0000313" key="5">
    <source>
        <dbReference type="Proteomes" id="UP000498740"/>
    </source>
</evidence>
<dbReference type="Gene3D" id="3.40.710.10">
    <property type="entry name" value="DD-peptidase/beta-lactamase superfamily"/>
    <property type="match status" value="1"/>
</dbReference>
<dbReference type="Pfam" id="PF00144">
    <property type="entry name" value="Beta-lactamase"/>
    <property type="match status" value="1"/>
</dbReference>
<organism evidence="4 5">
    <name type="scientific">Streptomyces microflavus</name>
    <name type="common">Streptomyces lipmanii</name>
    <dbReference type="NCBI Taxonomy" id="1919"/>
    <lineage>
        <taxon>Bacteria</taxon>
        <taxon>Bacillati</taxon>
        <taxon>Actinomycetota</taxon>
        <taxon>Actinomycetes</taxon>
        <taxon>Kitasatosporales</taxon>
        <taxon>Streptomycetaceae</taxon>
        <taxon>Streptomyces</taxon>
    </lineage>
</organism>
<evidence type="ECO:0000313" key="4">
    <source>
        <dbReference type="EMBL" id="GFN09673.1"/>
    </source>
</evidence>
<evidence type="ECO:0000259" key="3">
    <source>
        <dbReference type="Pfam" id="PF00144"/>
    </source>
</evidence>
<dbReference type="InterPro" id="IPR012338">
    <property type="entry name" value="Beta-lactam/transpept-like"/>
</dbReference>
<dbReference type="RefSeq" id="WP_051821697.1">
    <property type="nucleotide sequence ID" value="NZ_BMUG01000005.1"/>
</dbReference>
<dbReference type="EMBL" id="BLWD01000002">
    <property type="protein sequence ID" value="GFN09673.1"/>
    <property type="molecule type" value="Genomic_DNA"/>
</dbReference>
<proteinExistence type="predicted"/>
<dbReference type="PANTHER" id="PTHR43283:SF11">
    <property type="entry name" value="BETA-LACTAMASE-RELATED DOMAIN-CONTAINING PROTEIN"/>
    <property type="match status" value="1"/>
</dbReference>
<evidence type="ECO:0000256" key="1">
    <source>
        <dbReference type="ARBA" id="ARBA00022801"/>
    </source>
</evidence>
<sequence length="633" mass="68047">MTGYAAENEDAAVGGATQGDATGSGIGRRRLGGGILALGGALALAPIPLAGAAEQGRPGRGPVTAETGASMASGAHPPTHRPTLRRGSAVRAGLLQGPLDQLVREAEGYLADSPKHPWYAGAVLLAGRGGTVALHRAIGKAVRYSAYDETTDTGVELPADRQIAMAEDTVFDLASISKLFTSILAVQQIERGALELEAAVASYLPDFAGGGKQDITVRQLLTHTSGFRSWIPLYKEPTREGKLRMLWNEVPASTPGSAYLYSDLNLISLQLILERITGRTLDALLRDEITAPLGMHRTRYNPPASWKPKIAATEDARLPWSGLERGLVRGEVHDENAYSFDGVAGHAGVFSCAWDLAVLARTLLNGGVYGRSRILSEDSVDLLFTDFNTAFPGDEHGLGFELYQHWYMGAMATPRTAGHTGFTGTSLVLDPSTDTFLVVLGNSVHPVRSWRSGSAPRVATANQLARAVPVRPERGRTAWFSGMASASSATLALPALRLKSDRSRLECALWWDTEPGSDRLVLEASAGQEWQPVPFTTVGADSGHHRPDPRPHPEGWVSGWSGRVWHRLEADLSAWRGRNVQLRWRYTTDQLYVGRGAYVDSLRVRDGGVTVFDSARPRDAGRIGATGWVLSAD</sequence>
<feature type="region of interest" description="Disordered" evidence="2">
    <location>
        <begin position="1"/>
        <end position="25"/>
    </location>
</feature>
<dbReference type="GO" id="GO:0016787">
    <property type="term" value="F:hydrolase activity"/>
    <property type="evidence" value="ECO:0007669"/>
    <property type="project" value="UniProtKB-KW"/>
</dbReference>
<feature type="domain" description="Beta-lactamase-related" evidence="3">
    <location>
        <begin position="116"/>
        <end position="451"/>
    </location>
</feature>
<dbReference type="InterPro" id="IPR001466">
    <property type="entry name" value="Beta-lactam-related"/>
</dbReference>
<dbReference type="InterPro" id="IPR050789">
    <property type="entry name" value="Diverse_Enzym_Activities"/>
</dbReference>
<feature type="region of interest" description="Disordered" evidence="2">
    <location>
        <begin position="53"/>
        <end position="84"/>
    </location>
</feature>
<dbReference type="Proteomes" id="UP000498740">
    <property type="component" value="Unassembled WGS sequence"/>
</dbReference>
<gene>
    <name evidence="4" type="ORF">Smic_82290</name>
</gene>
<keyword evidence="1 4" id="KW-0378">Hydrolase</keyword>
<accession>A0A7J0D4K8</accession>
<evidence type="ECO:0000256" key="2">
    <source>
        <dbReference type="SAM" id="MobiDB-lite"/>
    </source>
</evidence>
<comment type="caution">
    <text evidence="4">The sequence shown here is derived from an EMBL/GenBank/DDBJ whole genome shotgun (WGS) entry which is preliminary data.</text>
</comment>
<dbReference type="AlphaFoldDB" id="A0A7J0D4K8"/>
<dbReference type="PANTHER" id="PTHR43283">
    <property type="entry name" value="BETA-LACTAMASE-RELATED"/>
    <property type="match status" value="1"/>
</dbReference>